<evidence type="ECO:0000256" key="17">
    <source>
        <dbReference type="ARBA" id="ARBA00048918"/>
    </source>
</evidence>
<evidence type="ECO:0000256" key="4">
    <source>
        <dbReference type="ARBA" id="ARBA00022692"/>
    </source>
</evidence>
<evidence type="ECO:0000256" key="19">
    <source>
        <dbReference type="SAM" id="MobiDB-lite"/>
    </source>
</evidence>
<evidence type="ECO:0000256" key="11">
    <source>
        <dbReference type="ARBA" id="ARBA00023098"/>
    </source>
</evidence>
<keyword evidence="4 18" id="KW-0812">Transmembrane</keyword>
<comment type="pathway">
    <text evidence="15 18">Steroid metabolism; ergosterol biosynthesis.</text>
</comment>
<feature type="transmembrane region" description="Helical" evidence="18">
    <location>
        <begin position="107"/>
        <end position="127"/>
    </location>
</feature>
<dbReference type="OrthoDB" id="5326588at2759"/>
<comment type="caution">
    <text evidence="20">The sequence shown here is derived from an EMBL/GenBank/DDBJ whole genome shotgun (WGS) entry which is preliminary data.</text>
</comment>
<keyword evidence="5" id="KW-0256">Endoplasmic reticulum</keyword>
<keyword evidence="9 18" id="KW-0560">Oxidoreductase</keyword>
<dbReference type="VEuPathDB" id="FungiDB:EMCG_04428"/>
<evidence type="ECO:0000256" key="3">
    <source>
        <dbReference type="ARBA" id="ARBA00022516"/>
    </source>
</evidence>
<sequence length="483" mass="55619">MAAQEANREFHQCEKDTNGVRSESTTKAIGASVGKNDDEIEFEFGGVLGACGIMIGSPLIMYYMYIGATFYGGQFPTRAEGQSFTEFLAHLVDLAYTHAFPHRKAWMMYWTMMVLEGTGYLLLPGVYGKGKRLPHMGGKQLDYYCSAIWSWYLTIAVAVALHVSGVFKLYTLLDEFGPLMSVAICSGIMCSFIAYFSAIARGVQHRMTGSFIYDVFTGAELNPRLFGLLDIKMFLEVRIPWYFLFLFTLGAAFRQFEQFGYVSGEVGFLLMAHFLYANACSKAEELIITSWDMYYEKLGFMLIFWNMAGVPMTYCHCTIYLAKNNPSDYHWNPWALGFIYTSYLFAYWVWDTTNSQKNVFRAQEHGVMIDRKTFPQLPWKFIKNPECIRTETGDSILCSGWYGLARKVHYTCDFYFAVCWGLITGFKSPFPWFYPVFFTMMIIHRAQRDIHRCRARYGAAWEEYERRVPYLFIPVSNPSSVAH</sequence>
<evidence type="ECO:0000256" key="2">
    <source>
        <dbReference type="ARBA" id="ARBA00005402"/>
    </source>
</evidence>
<comment type="subcellular location">
    <subcellularLocation>
        <location evidence="1">Endoplasmic reticulum membrane</location>
        <topology evidence="1">Multi-pass membrane protein</topology>
    </subcellularLocation>
</comment>
<dbReference type="PROSITE" id="PS01017">
    <property type="entry name" value="STEROL_REDUCT_1"/>
    <property type="match status" value="1"/>
</dbReference>
<keyword evidence="13 18" id="KW-1207">Sterol metabolism</keyword>
<reference evidence="21" key="1">
    <citation type="journal article" date="2015" name="PLoS Genet.">
        <title>The dynamic genome and transcriptome of the human fungal pathogen Blastomyces and close relative Emmonsia.</title>
        <authorList>
            <person name="Munoz J.F."/>
            <person name="Gauthier G.M."/>
            <person name="Desjardins C.A."/>
            <person name="Gallo J.E."/>
            <person name="Holder J."/>
            <person name="Sullivan T.D."/>
            <person name="Marty A.J."/>
            <person name="Carmen J.C."/>
            <person name="Chen Z."/>
            <person name="Ding L."/>
            <person name="Gujja S."/>
            <person name="Magrini V."/>
            <person name="Misas E."/>
            <person name="Mitreva M."/>
            <person name="Priest M."/>
            <person name="Saif S."/>
            <person name="Whiston E.A."/>
            <person name="Young S."/>
            <person name="Zeng Q."/>
            <person name="Goldman W.E."/>
            <person name="Mardis E.R."/>
            <person name="Taylor J.W."/>
            <person name="McEwen J.G."/>
            <person name="Clay O.K."/>
            <person name="Klein B.S."/>
            <person name="Cuomo C.A."/>
        </authorList>
    </citation>
    <scope>NUCLEOTIDE SEQUENCE [LARGE SCALE GENOMIC DNA]</scope>
    <source>
        <strain evidence="21">UAMH 3008</strain>
    </source>
</reference>
<dbReference type="PANTHER" id="PTHR21257">
    <property type="entry name" value="DELTA(14)-STEROL REDUCTASE"/>
    <property type="match status" value="1"/>
</dbReference>
<comment type="similarity">
    <text evidence="2 18">Belongs to the ERG4/ERG24 family.</text>
</comment>
<evidence type="ECO:0000256" key="14">
    <source>
        <dbReference type="ARBA" id="ARBA00023221"/>
    </source>
</evidence>
<dbReference type="EMBL" id="LCZI01001390">
    <property type="protein sequence ID" value="KKZ60929.1"/>
    <property type="molecule type" value="Genomic_DNA"/>
</dbReference>
<dbReference type="GO" id="GO:0005789">
    <property type="term" value="C:endoplasmic reticulum membrane"/>
    <property type="evidence" value="ECO:0007669"/>
    <property type="project" value="UniProtKB-SubCell"/>
</dbReference>
<keyword evidence="3 18" id="KW-0444">Lipid biosynthesis</keyword>
<feature type="transmembrane region" description="Helical" evidence="18">
    <location>
        <begin position="148"/>
        <end position="170"/>
    </location>
</feature>
<keyword evidence="8 18" id="KW-1133">Transmembrane helix</keyword>
<name>A0A0G2IYW7_9EURO</name>
<comment type="catalytic activity">
    <reaction evidence="17">
        <text>ergosterol + NADP(+) = ergosta-5,7,22,24(28)-tetraen-3beta-ol + NADPH + H(+)</text>
        <dbReference type="Rhea" id="RHEA:18501"/>
        <dbReference type="ChEBI" id="CHEBI:15378"/>
        <dbReference type="ChEBI" id="CHEBI:16933"/>
        <dbReference type="ChEBI" id="CHEBI:18249"/>
        <dbReference type="ChEBI" id="CHEBI:57783"/>
        <dbReference type="ChEBI" id="CHEBI:58349"/>
        <dbReference type="EC" id="1.3.1.71"/>
    </reaction>
    <physiologicalReaction direction="right-to-left" evidence="17">
        <dbReference type="Rhea" id="RHEA:18503"/>
    </physiologicalReaction>
</comment>
<feature type="transmembrane region" description="Helical" evidence="18">
    <location>
        <begin position="233"/>
        <end position="253"/>
    </location>
</feature>
<evidence type="ECO:0000313" key="21">
    <source>
        <dbReference type="Proteomes" id="UP000034164"/>
    </source>
</evidence>
<feature type="transmembrane region" description="Helical" evidence="18">
    <location>
        <begin position="44"/>
        <end position="65"/>
    </location>
</feature>
<dbReference type="EC" id="1.3.1.71" evidence="16 18"/>
<feature type="transmembrane region" description="Helical" evidence="18">
    <location>
        <begin position="298"/>
        <end position="322"/>
    </location>
</feature>
<evidence type="ECO:0000256" key="13">
    <source>
        <dbReference type="ARBA" id="ARBA00023166"/>
    </source>
</evidence>
<feature type="compositionally biased region" description="Basic and acidic residues" evidence="19">
    <location>
        <begin position="1"/>
        <end position="18"/>
    </location>
</feature>
<keyword evidence="14 18" id="KW-0753">Steroid metabolism</keyword>
<evidence type="ECO:0000256" key="12">
    <source>
        <dbReference type="ARBA" id="ARBA00023136"/>
    </source>
</evidence>
<accession>A0A0G2IYW7</accession>
<dbReference type="GO" id="GO:0000246">
    <property type="term" value="F:Delta24(24-1) sterol reductase activity"/>
    <property type="evidence" value="ECO:0007669"/>
    <property type="project" value="UniProtKB-EC"/>
</dbReference>
<keyword evidence="11 18" id="KW-0443">Lipid metabolism</keyword>
<feature type="transmembrane region" description="Helical" evidence="18">
    <location>
        <begin position="334"/>
        <end position="350"/>
    </location>
</feature>
<feature type="region of interest" description="Disordered" evidence="19">
    <location>
        <begin position="1"/>
        <end position="21"/>
    </location>
</feature>
<evidence type="ECO:0000256" key="5">
    <source>
        <dbReference type="ARBA" id="ARBA00022824"/>
    </source>
</evidence>
<dbReference type="GO" id="GO:0006696">
    <property type="term" value="P:ergosterol biosynthetic process"/>
    <property type="evidence" value="ECO:0007669"/>
    <property type="project" value="UniProtKB-ARBA"/>
</dbReference>
<keyword evidence="6" id="KW-0521">NADP</keyword>
<evidence type="ECO:0000256" key="15">
    <source>
        <dbReference type="ARBA" id="ARBA00029435"/>
    </source>
</evidence>
<organism evidence="20 21">
    <name type="scientific">[Emmonsia] crescens</name>
    <dbReference type="NCBI Taxonomy" id="73230"/>
    <lineage>
        <taxon>Eukaryota</taxon>
        <taxon>Fungi</taxon>
        <taxon>Dikarya</taxon>
        <taxon>Ascomycota</taxon>
        <taxon>Pezizomycotina</taxon>
        <taxon>Eurotiomycetes</taxon>
        <taxon>Eurotiomycetidae</taxon>
        <taxon>Onygenales</taxon>
        <taxon>Ajellomycetaceae</taxon>
        <taxon>Emergomyces</taxon>
    </lineage>
</organism>
<keyword evidence="7 18" id="KW-0752">Steroid biosynthesis</keyword>
<evidence type="ECO:0000256" key="10">
    <source>
        <dbReference type="ARBA" id="ARBA00023011"/>
    </source>
</evidence>
<dbReference type="PANTHER" id="PTHR21257:SF31">
    <property type="entry name" value="DELTA(24(24(1)))-STEROL REDUCTASE ERG4"/>
    <property type="match status" value="1"/>
</dbReference>
<gene>
    <name evidence="20" type="ORF">EMCG_04428</name>
</gene>
<evidence type="ECO:0000256" key="7">
    <source>
        <dbReference type="ARBA" id="ARBA00022955"/>
    </source>
</evidence>
<dbReference type="Pfam" id="PF01222">
    <property type="entry name" value="ERG4_ERG24"/>
    <property type="match status" value="1"/>
</dbReference>
<evidence type="ECO:0000256" key="8">
    <source>
        <dbReference type="ARBA" id="ARBA00022989"/>
    </source>
</evidence>
<dbReference type="FunFam" id="1.20.120.1630:FF:000003">
    <property type="entry name" value="C-24(28) sterol reductase"/>
    <property type="match status" value="1"/>
</dbReference>
<feature type="transmembrane region" description="Helical" evidence="18">
    <location>
        <begin position="176"/>
        <end position="198"/>
    </location>
</feature>
<keyword evidence="12 18" id="KW-0472">Membrane</keyword>
<evidence type="ECO:0000256" key="9">
    <source>
        <dbReference type="ARBA" id="ARBA00023002"/>
    </source>
</evidence>
<evidence type="ECO:0000256" key="16">
    <source>
        <dbReference type="ARBA" id="ARBA00038892"/>
    </source>
</evidence>
<keyword evidence="10 18" id="KW-0756">Sterol biosynthesis</keyword>
<proteinExistence type="inferred from homology"/>
<dbReference type="AlphaFoldDB" id="A0A0G2IYW7"/>
<feature type="transmembrane region" description="Helical" evidence="18">
    <location>
        <begin position="259"/>
        <end position="277"/>
    </location>
</feature>
<protein>
    <recommendedName>
        <fullName evidence="16 18">Delta(24(24(1)))-sterol reductase</fullName>
        <ecNumber evidence="16 18">1.3.1.71</ecNumber>
    </recommendedName>
    <alternativeName>
        <fullName evidence="18">C-24(28) sterol reductase</fullName>
    </alternativeName>
    <alternativeName>
        <fullName evidence="18">Sterol Delta(24(28))-reductase</fullName>
    </alternativeName>
</protein>
<dbReference type="InterPro" id="IPR001171">
    <property type="entry name" value="ERG24_DHCR-like"/>
</dbReference>
<evidence type="ECO:0000256" key="1">
    <source>
        <dbReference type="ARBA" id="ARBA00004477"/>
    </source>
</evidence>
<dbReference type="Proteomes" id="UP000034164">
    <property type="component" value="Unassembled WGS sequence"/>
</dbReference>
<evidence type="ECO:0000256" key="18">
    <source>
        <dbReference type="RuleBase" id="RU369120"/>
    </source>
</evidence>
<dbReference type="Gene3D" id="1.20.120.1630">
    <property type="match status" value="1"/>
</dbReference>
<evidence type="ECO:0000313" key="20">
    <source>
        <dbReference type="EMBL" id="KKZ60929.1"/>
    </source>
</evidence>
<evidence type="ECO:0000256" key="6">
    <source>
        <dbReference type="ARBA" id="ARBA00022857"/>
    </source>
</evidence>
<dbReference type="InterPro" id="IPR018083">
    <property type="entry name" value="Sterol_reductase_CS"/>
</dbReference>